<reference evidence="1 2" key="1">
    <citation type="submission" date="2017-05" db="EMBL/GenBank/DDBJ databases">
        <authorList>
            <person name="Song R."/>
            <person name="Chenine A.L."/>
            <person name="Ruprecht R.M."/>
        </authorList>
    </citation>
    <scope>NUCLEOTIDE SEQUENCE [LARGE SCALE GENOMIC DNA]</scope>
    <source>
        <strain evidence="1">SW32</strain>
    </source>
</reference>
<proteinExistence type="predicted"/>
<sequence length="187" mass="19951">MGIVGAALTGCPSASRSPTPFYQDDLLTIASSDLVSTDHFDAPGFGDPGWSSLSTAPGAGQRLVLLKLPSSDDIRSGWWLLGRSRDPFIAAHCTRPDDAGQTLNGTPTTIDGHPFTHFETSDAGMSHYRQVSAWRGIAGDSCLSIEHIVQGVRGEVFDPPRTPAFTVDAAMARLDDVNDVLTFHNTP</sequence>
<evidence type="ECO:0000313" key="1">
    <source>
        <dbReference type="EMBL" id="ART61966.1"/>
    </source>
</evidence>
<accession>A0A240ULG2</accession>
<organism evidence="1 2">
    <name type="scientific">Kushneria marisflavi</name>
    <dbReference type="NCBI Taxonomy" id="157779"/>
    <lineage>
        <taxon>Bacteria</taxon>
        <taxon>Pseudomonadati</taxon>
        <taxon>Pseudomonadota</taxon>
        <taxon>Gammaproteobacteria</taxon>
        <taxon>Oceanospirillales</taxon>
        <taxon>Halomonadaceae</taxon>
        <taxon>Kushneria</taxon>
    </lineage>
</organism>
<dbReference type="AlphaFoldDB" id="A0A240ULG2"/>
<dbReference type="KEGG" id="kma:B9H00_01835"/>
<evidence type="ECO:0000313" key="2">
    <source>
        <dbReference type="Proteomes" id="UP000194457"/>
    </source>
</evidence>
<name>A0A240ULG2_9GAMM</name>
<protein>
    <submittedName>
        <fullName evidence="1">Uncharacterized protein</fullName>
    </submittedName>
</protein>
<dbReference type="EMBL" id="CP021358">
    <property type="protein sequence ID" value="ART61966.1"/>
    <property type="molecule type" value="Genomic_DNA"/>
</dbReference>
<gene>
    <name evidence="1" type="ORF">B9H00_01835</name>
</gene>
<keyword evidence="2" id="KW-1185">Reference proteome</keyword>
<dbReference type="Proteomes" id="UP000194457">
    <property type="component" value="Chromosome"/>
</dbReference>